<dbReference type="Pfam" id="PF08352">
    <property type="entry name" value="oligo_HPY"/>
    <property type="match status" value="1"/>
</dbReference>
<evidence type="ECO:0000313" key="6">
    <source>
        <dbReference type="EMBL" id="HER43889.1"/>
    </source>
</evidence>
<protein>
    <submittedName>
        <fullName evidence="6">ATP-binding cassette domain-containing protein</fullName>
    </submittedName>
</protein>
<dbReference type="PANTHER" id="PTHR43776:SF7">
    <property type="entry name" value="D,D-DIPEPTIDE TRANSPORT ATP-BINDING PROTEIN DDPF-RELATED"/>
    <property type="match status" value="1"/>
</dbReference>
<dbReference type="GO" id="GO:0016887">
    <property type="term" value="F:ATP hydrolysis activity"/>
    <property type="evidence" value="ECO:0007669"/>
    <property type="project" value="InterPro"/>
</dbReference>
<feature type="domain" description="ABC transporter" evidence="5">
    <location>
        <begin position="4"/>
        <end position="254"/>
    </location>
</feature>
<reference evidence="6" key="1">
    <citation type="journal article" date="2020" name="mSystems">
        <title>Genome- and Community-Level Interaction Insights into Carbon Utilization and Element Cycling Functions of Hydrothermarchaeota in Hydrothermal Sediment.</title>
        <authorList>
            <person name="Zhou Z."/>
            <person name="Liu Y."/>
            <person name="Xu W."/>
            <person name="Pan J."/>
            <person name="Luo Z.H."/>
            <person name="Li M."/>
        </authorList>
    </citation>
    <scope>NUCLEOTIDE SEQUENCE [LARGE SCALE GENOMIC DNA]</scope>
    <source>
        <strain evidence="6">SpSt-1233</strain>
    </source>
</reference>
<evidence type="ECO:0000256" key="3">
    <source>
        <dbReference type="ARBA" id="ARBA00022741"/>
    </source>
</evidence>
<evidence type="ECO:0000256" key="1">
    <source>
        <dbReference type="ARBA" id="ARBA00005417"/>
    </source>
</evidence>
<dbReference type="GO" id="GO:0015833">
    <property type="term" value="P:peptide transport"/>
    <property type="evidence" value="ECO:0007669"/>
    <property type="project" value="InterPro"/>
</dbReference>
<dbReference type="NCBIfam" id="TIGR01727">
    <property type="entry name" value="oligo_HPY"/>
    <property type="match status" value="1"/>
</dbReference>
<dbReference type="CDD" id="cd03257">
    <property type="entry name" value="ABC_NikE_OppD_transporters"/>
    <property type="match status" value="1"/>
</dbReference>
<dbReference type="SUPFAM" id="SSF52540">
    <property type="entry name" value="P-loop containing nucleoside triphosphate hydrolases"/>
    <property type="match status" value="1"/>
</dbReference>
<dbReference type="SMART" id="SM00382">
    <property type="entry name" value="AAA"/>
    <property type="match status" value="1"/>
</dbReference>
<keyword evidence="4 6" id="KW-0067">ATP-binding</keyword>
<dbReference type="Proteomes" id="UP000886069">
    <property type="component" value="Unassembled WGS sequence"/>
</dbReference>
<gene>
    <name evidence="6" type="ORF">ENO08_05465</name>
</gene>
<comment type="similarity">
    <text evidence="1">Belongs to the ABC transporter superfamily.</text>
</comment>
<dbReference type="GO" id="GO:0055085">
    <property type="term" value="P:transmembrane transport"/>
    <property type="evidence" value="ECO:0007669"/>
    <property type="project" value="UniProtKB-ARBA"/>
</dbReference>
<comment type="caution">
    <text evidence="6">The sequence shown here is derived from an EMBL/GenBank/DDBJ whole genome shotgun (WGS) entry which is preliminary data.</text>
</comment>
<dbReference type="AlphaFoldDB" id="A0A7V2AVD1"/>
<dbReference type="GO" id="GO:0005524">
    <property type="term" value="F:ATP binding"/>
    <property type="evidence" value="ECO:0007669"/>
    <property type="project" value="UniProtKB-KW"/>
</dbReference>
<name>A0A7V2AVD1_UNCEI</name>
<keyword evidence="2" id="KW-0813">Transport</keyword>
<dbReference type="EMBL" id="DSEC01000386">
    <property type="protein sequence ID" value="HER43889.1"/>
    <property type="molecule type" value="Genomic_DNA"/>
</dbReference>
<dbReference type="InterPro" id="IPR017871">
    <property type="entry name" value="ABC_transporter-like_CS"/>
</dbReference>
<accession>A0A7V2AVD1</accession>
<dbReference type="Pfam" id="PF00005">
    <property type="entry name" value="ABC_tran"/>
    <property type="match status" value="1"/>
</dbReference>
<dbReference type="InterPro" id="IPR003593">
    <property type="entry name" value="AAA+_ATPase"/>
</dbReference>
<dbReference type="InterPro" id="IPR027417">
    <property type="entry name" value="P-loop_NTPase"/>
</dbReference>
<dbReference type="InterPro" id="IPR003439">
    <property type="entry name" value="ABC_transporter-like_ATP-bd"/>
</dbReference>
<dbReference type="InterPro" id="IPR050319">
    <property type="entry name" value="ABC_transp_ATP-bind"/>
</dbReference>
<dbReference type="PROSITE" id="PS50893">
    <property type="entry name" value="ABC_TRANSPORTER_2"/>
    <property type="match status" value="1"/>
</dbReference>
<sequence>MSILAARGLKKYYRSSGGLFLRGGKLIRAVDGVDIDLERGKTLGLVGESGCGKSTLARLLLRLEEPTEGTLEIEGTDFLSLKGGELRRARRMIQMIFQDPYSSLNPRLTVGSTIAEGIRIHRLARGAEVERKVGELLGKVGLPRAAISRYPHEFSGGQRQRIGIARALAVEPDIIVADEPVSSLDVSVQAQIINLLADLQKDMGLTYLFVAHDLGVVQHVSDRISVMYLGRMVESAPAGEMFSAPLHPYTEGLIASIPTAEPGRRIRAAIKGDVPSPVDIPAGCAFRTRCPKAFGRCGEETPGLAEVSPGRQVACWLHEG</sequence>
<proteinExistence type="inferred from homology"/>
<evidence type="ECO:0000256" key="4">
    <source>
        <dbReference type="ARBA" id="ARBA00022840"/>
    </source>
</evidence>
<organism evidence="6">
    <name type="scientific">Eiseniibacteriota bacterium</name>
    <dbReference type="NCBI Taxonomy" id="2212470"/>
    <lineage>
        <taxon>Bacteria</taxon>
        <taxon>Candidatus Eiseniibacteriota</taxon>
    </lineage>
</organism>
<dbReference type="PROSITE" id="PS00211">
    <property type="entry name" value="ABC_TRANSPORTER_1"/>
    <property type="match status" value="1"/>
</dbReference>
<dbReference type="FunFam" id="3.40.50.300:FF:000016">
    <property type="entry name" value="Oligopeptide ABC transporter ATP-binding component"/>
    <property type="match status" value="1"/>
</dbReference>
<evidence type="ECO:0000256" key="2">
    <source>
        <dbReference type="ARBA" id="ARBA00022448"/>
    </source>
</evidence>
<keyword evidence="3" id="KW-0547">Nucleotide-binding</keyword>
<dbReference type="InterPro" id="IPR013563">
    <property type="entry name" value="Oligopep_ABC_C"/>
</dbReference>
<dbReference type="Gene3D" id="3.40.50.300">
    <property type="entry name" value="P-loop containing nucleotide triphosphate hydrolases"/>
    <property type="match status" value="1"/>
</dbReference>
<evidence type="ECO:0000259" key="5">
    <source>
        <dbReference type="PROSITE" id="PS50893"/>
    </source>
</evidence>
<dbReference type="PANTHER" id="PTHR43776">
    <property type="entry name" value="TRANSPORT ATP-BINDING PROTEIN"/>
    <property type="match status" value="1"/>
</dbReference>